<dbReference type="GO" id="GO:0008168">
    <property type="term" value="F:methyltransferase activity"/>
    <property type="evidence" value="ECO:0007669"/>
    <property type="project" value="UniProtKB-KW"/>
</dbReference>
<keyword evidence="1 3" id="KW-0489">Methyltransferase</keyword>
<dbReference type="InterPro" id="IPR041698">
    <property type="entry name" value="Methyltransf_25"/>
</dbReference>
<dbReference type="PATRIC" id="fig|45065.4.peg.702"/>
<dbReference type="CDD" id="cd02440">
    <property type="entry name" value="AdoMet_MTases"/>
    <property type="match status" value="1"/>
</dbReference>
<evidence type="ECO:0000256" key="1">
    <source>
        <dbReference type="ARBA" id="ARBA00022603"/>
    </source>
</evidence>
<sequence>MAHKEWPANDYAVGSIIQATISDEYTRTLSIPETARVLDVGCGDGAYSRKILVKVPRGEVLGVDASANMLKLAREVSREFPNFSVREADITALDMYDTFDQAVSFWCLQWVQDIRAAFESIMHALVPGGKLLALLPAGHDPYILGYYALRDSGEFPQLAHFVPPMRYELLENLQAMLASIPCRRLTVERTSHTVTLPSLDTYRKFVNGLAFYHGQMSEAEVHAINEALVAHFDAECRQQFAGEYRFYIDTLVVTGEK</sequence>
<gene>
    <name evidence="3" type="ORF">Lgee_0660</name>
</gene>
<dbReference type="SUPFAM" id="SSF53335">
    <property type="entry name" value="S-adenosyl-L-methionine-dependent methyltransferases"/>
    <property type="match status" value="1"/>
</dbReference>
<keyword evidence="4" id="KW-1185">Reference proteome</keyword>
<dbReference type="PANTHER" id="PTHR43861">
    <property type="entry name" value="TRANS-ACONITATE 2-METHYLTRANSFERASE-RELATED"/>
    <property type="match status" value="1"/>
</dbReference>
<dbReference type="Gene3D" id="3.40.50.150">
    <property type="entry name" value="Vaccinia Virus protein VP39"/>
    <property type="match status" value="1"/>
</dbReference>
<keyword evidence="2 3" id="KW-0808">Transferase</keyword>
<evidence type="ECO:0000313" key="3">
    <source>
        <dbReference type="EMBL" id="KTD02331.1"/>
    </source>
</evidence>
<dbReference type="OrthoDB" id="9760689at2"/>
<dbReference type="InterPro" id="IPR029063">
    <property type="entry name" value="SAM-dependent_MTases_sf"/>
</dbReference>
<evidence type="ECO:0000313" key="4">
    <source>
        <dbReference type="Proteomes" id="UP000054785"/>
    </source>
</evidence>
<dbReference type="GO" id="GO:0032259">
    <property type="term" value="P:methylation"/>
    <property type="evidence" value="ECO:0007669"/>
    <property type="project" value="UniProtKB-KW"/>
</dbReference>
<comment type="caution">
    <text evidence="3">The sequence shown here is derived from an EMBL/GenBank/DDBJ whole genome shotgun (WGS) entry which is preliminary data.</text>
</comment>
<protein>
    <submittedName>
        <fullName evidence="3">Putative methyltransferase</fullName>
    </submittedName>
</protein>
<accession>A0A0W0U413</accession>
<name>A0A0W0U413_9GAMM</name>
<dbReference type="Pfam" id="PF13649">
    <property type="entry name" value="Methyltransf_25"/>
    <property type="match status" value="1"/>
</dbReference>
<dbReference type="RefSeq" id="WP_028385907.1">
    <property type="nucleotide sequence ID" value="NZ_CAAAHN010000009.1"/>
</dbReference>
<reference evidence="3 4" key="1">
    <citation type="submission" date="2015-11" db="EMBL/GenBank/DDBJ databases">
        <title>Genomic analysis of 38 Legionella species identifies large and diverse effector repertoires.</title>
        <authorList>
            <person name="Burstein D."/>
            <person name="Amaro F."/>
            <person name="Zusman T."/>
            <person name="Lifshitz Z."/>
            <person name="Cohen O."/>
            <person name="Gilbert J.A."/>
            <person name="Pupko T."/>
            <person name="Shuman H.A."/>
            <person name="Segal G."/>
        </authorList>
    </citation>
    <scope>NUCLEOTIDE SEQUENCE [LARGE SCALE GENOMIC DNA]</scope>
    <source>
        <strain evidence="3 4">ATCC 49504</strain>
    </source>
</reference>
<dbReference type="PANTHER" id="PTHR43861:SF1">
    <property type="entry name" value="TRANS-ACONITATE 2-METHYLTRANSFERASE"/>
    <property type="match status" value="1"/>
</dbReference>
<dbReference type="AlphaFoldDB" id="A0A0W0U413"/>
<dbReference type="Proteomes" id="UP000054785">
    <property type="component" value="Unassembled WGS sequence"/>
</dbReference>
<dbReference type="STRING" id="45065.Lgee_0660"/>
<organism evidence="3 4">
    <name type="scientific">Legionella geestiana</name>
    <dbReference type="NCBI Taxonomy" id="45065"/>
    <lineage>
        <taxon>Bacteria</taxon>
        <taxon>Pseudomonadati</taxon>
        <taxon>Pseudomonadota</taxon>
        <taxon>Gammaproteobacteria</taxon>
        <taxon>Legionellales</taxon>
        <taxon>Legionellaceae</taxon>
        <taxon>Legionella</taxon>
    </lineage>
</organism>
<evidence type="ECO:0000256" key="2">
    <source>
        <dbReference type="ARBA" id="ARBA00022679"/>
    </source>
</evidence>
<proteinExistence type="predicted"/>
<dbReference type="EMBL" id="LNYC01000020">
    <property type="protein sequence ID" value="KTD02331.1"/>
    <property type="molecule type" value="Genomic_DNA"/>
</dbReference>